<name>A0A6L2P475_TANCI</name>
<dbReference type="PANTHER" id="PTHR11439:SF509">
    <property type="entry name" value="RNA-DIRECTED DNA POLYMERASE"/>
    <property type="match status" value="1"/>
</dbReference>
<proteinExistence type="predicted"/>
<organism evidence="3">
    <name type="scientific">Tanacetum cinerariifolium</name>
    <name type="common">Dalmatian daisy</name>
    <name type="synonym">Chrysanthemum cinerariifolium</name>
    <dbReference type="NCBI Taxonomy" id="118510"/>
    <lineage>
        <taxon>Eukaryota</taxon>
        <taxon>Viridiplantae</taxon>
        <taxon>Streptophyta</taxon>
        <taxon>Embryophyta</taxon>
        <taxon>Tracheophyta</taxon>
        <taxon>Spermatophyta</taxon>
        <taxon>Magnoliopsida</taxon>
        <taxon>eudicotyledons</taxon>
        <taxon>Gunneridae</taxon>
        <taxon>Pentapetalae</taxon>
        <taxon>asterids</taxon>
        <taxon>campanulids</taxon>
        <taxon>Asterales</taxon>
        <taxon>Asteraceae</taxon>
        <taxon>Asteroideae</taxon>
        <taxon>Anthemideae</taxon>
        <taxon>Anthemidinae</taxon>
        <taxon>Tanacetum</taxon>
    </lineage>
</organism>
<gene>
    <name evidence="3" type="ORF">Tci_064377</name>
</gene>
<feature type="compositionally biased region" description="Polar residues" evidence="1">
    <location>
        <begin position="256"/>
        <end position="270"/>
    </location>
</feature>
<dbReference type="AlphaFoldDB" id="A0A6L2P475"/>
<feature type="region of interest" description="Disordered" evidence="1">
    <location>
        <begin position="243"/>
        <end position="272"/>
    </location>
</feature>
<comment type="caution">
    <text evidence="3">The sequence shown here is derived from an EMBL/GenBank/DDBJ whole genome shotgun (WGS) entry which is preliminary data.</text>
</comment>
<evidence type="ECO:0000259" key="2">
    <source>
        <dbReference type="Pfam" id="PF07727"/>
    </source>
</evidence>
<feature type="domain" description="Reverse transcriptase Ty1/copia-type" evidence="2">
    <location>
        <begin position="344"/>
        <end position="434"/>
    </location>
</feature>
<dbReference type="Pfam" id="PF07727">
    <property type="entry name" value="RVT_2"/>
    <property type="match status" value="1"/>
</dbReference>
<dbReference type="EMBL" id="BKCJ010010620">
    <property type="protein sequence ID" value="GEU92399.1"/>
    <property type="molecule type" value="Genomic_DNA"/>
</dbReference>
<evidence type="ECO:0000313" key="3">
    <source>
        <dbReference type="EMBL" id="GEU92399.1"/>
    </source>
</evidence>
<protein>
    <recommendedName>
        <fullName evidence="2">Reverse transcriptase Ty1/copia-type domain-containing protein</fullName>
    </recommendedName>
</protein>
<dbReference type="InterPro" id="IPR013103">
    <property type="entry name" value="RVT_2"/>
</dbReference>
<evidence type="ECO:0000256" key="1">
    <source>
        <dbReference type="SAM" id="MobiDB-lite"/>
    </source>
</evidence>
<reference evidence="3" key="1">
    <citation type="journal article" date="2019" name="Sci. Rep.">
        <title>Draft genome of Tanacetum cinerariifolium, the natural source of mosquito coil.</title>
        <authorList>
            <person name="Yamashiro T."/>
            <person name="Shiraishi A."/>
            <person name="Satake H."/>
            <person name="Nakayama K."/>
        </authorList>
    </citation>
    <scope>NUCLEOTIDE SEQUENCE</scope>
</reference>
<sequence length="659" mass="74949">MNDRMMQLKEGNVDLSKALDADLVVMKSHEIESERHVSSSRSMQDTHVEDADINFMNDKQPMAEVKLTAKHNMLANEQQHYEQSESIYDTYLLEEIDRNTTPVSTDMSHRGVEIDQNTIKFNPYCLHKVREYVLAKPHHVIAPGSSRNSSKESYGSNGMAYNYYLDSLKPALHEMTSATISLGLMPNPPPSTLYAPPSRSDWDILFQPLFHKLLTLPPSVDLPAPEVIAPIVKVVALAPAASTGSPSSTTIDQDAPSASNSQTTPEMQSPTKDHALDNIIGELKRLVFIRFQLCEQVLFCYYDAFLTLVEPKNYKHALTQAYWIEAMQEELNKSERLKVWKLIPLARLDTIQIFLAFAAHTNMIVYQMDVKTTFLNGILREEVYVSHLDVFMDKDNPNHMYKLKKDLYGLKQAPRAWYDLFLKFLLSQEFTTGTVVRIHSKDILPISQSPRGIFINQSKYALESLKKYGMESSDPVDTPKAKPIEKHLHVVKRIFKYLRGTVNRGLWYPNDSSIALTAYANADHACFQDTKRSTSGSMQLLGERLVSWSSKSAAISSMKAEYTAFQDQRDLPRDIPLDSVEVLRRPSWLRVTSSFDTLAILRNHIGQIDMEDDPRELKDGLDSVIDQGLRLKLKNAPRGLEPSISCYKYPRNSHSRRSQ</sequence>
<accession>A0A6L2P475</accession>
<dbReference type="PANTHER" id="PTHR11439">
    <property type="entry name" value="GAG-POL-RELATED RETROTRANSPOSON"/>
    <property type="match status" value="1"/>
</dbReference>